<feature type="region of interest" description="Disordered" evidence="4">
    <location>
        <begin position="638"/>
        <end position="676"/>
    </location>
</feature>
<dbReference type="InterPro" id="IPR018997">
    <property type="entry name" value="PUB_domain"/>
</dbReference>
<dbReference type="Pfam" id="PF09409">
    <property type="entry name" value="PUB"/>
    <property type="match status" value="1"/>
</dbReference>
<dbReference type="Gene3D" id="2.20.25.10">
    <property type="match status" value="1"/>
</dbReference>
<dbReference type="Gene3D" id="3.10.620.30">
    <property type="match status" value="1"/>
</dbReference>
<dbReference type="CDD" id="cd09212">
    <property type="entry name" value="PUB"/>
    <property type="match status" value="1"/>
</dbReference>
<evidence type="ECO:0000256" key="2">
    <source>
        <dbReference type="ARBA" id="ARBA00022723"/>
    </source>
</evidence>
<dbReference type="PANTHER" id="PTHR12143:SF19">
    <property type="entry name" value="PEPTIDE-N(4)-(N-ACETYL-BETA-GLUCOSAMINYL)ASPARAGINE AMIDASE"/>
    <property type="match status" value="1"/>
</dbReference>
<dbReference type="Gene3D" id="2.100.10.30">
    <property type="entry name" value="Jacalin-like lectin domain"/>
    <property type="match status" value="1"/>
</dbReference>
<dbReference type="InterPro" id="IPR038765">
    <property type="entry name" value="Papain-like_cys_pep_sf"/>
</dbReference>
<dbReference type="GO" id="GO:0005829">
    <property type="term" value="C:cytosol"/>
    <property type="evidence" value="ECO:0007669"/>
    <property type="project" value="TreeGrafter"/>
</dbReference>
<comment type="caution">
    <text evidence="6">The sequence shown here is derived from an EMBL/GenBank/DDBJ whole genome shotgun (WGS) entry which is preliminary data.</text>
</comment>
<dbReference type="OrthoDB" id="409136at2759"/>
<reference evidence="6" key="1">
    <citation type="submission" date="2023-04" db="EMBL/GenBank/DDBJ databases">
        <title>Phytophthora lilii NBRC 32176.</title>
        <authorList>
            <person name="Ichikawa N."/>
            <person name="Sato H."/>
            <person name="Tonouchi N."/>
        </authorList>
    </citation>
    <scope>NUCLEOTIDE SEQUENCE</scope>
    <source>
        <strain evidence="6">NBRC 32176</strain>
    </source>
</reference>
<keyword evidence="2" id="KW-0479">Metal-binding</keyword>
<feature type="domain" description="MABP" evidence="5">
    <location>
        <begin position="133"/>
        <end position="293"/>
    </location>
</feature>
<dbReference type="PANTHER" id="PTHR12143">
    <property type="entry name" value="PEPTIDE N-GLYCANASE PNGASE -RELATED"/>
    <property type="match status" value="1"/>
</dbReference>
<dbReference type="InterPro" id="IPR001229">
    <property type="entry name" value="Jacalin-like_lectin_dom"/>
</dbReference>
<dbReference type="SMART" id="SM00580">
    <property type="entry name" value="PUG"/>
    <property type="match status" value="1"/>
</dbReference>
<proteinExistence type="inferred from homology"/>
<name>A0A9W6U1D9_9STRA</name>
<keyword evidence="3" id="KW-0862">Zinc</keyword>
<dbReference type="Gene3D" id="1.20.58.2190">
    <property type="match status" value="1"/>
</dbReference>
<dbReference type="GO" id="GO:0006516">
    <property type="term" value="P:glycoprotein catabolic process"/>
    <property type="evidence" value="ECO:0007669"/>
    <property type="project" value="TreeGrafter"/>
</dbReference>
<organism evidence="6 7">
    <name type="scientific">Phytophthora lilii</name>
    <dbReference type="NCBI Taxonomy" id="2077276"/>
    <lineage>
        <taxon>Eukaryota</taxon>
        <taxon>Sar</taxon>
        <taxon>Stramenopiles</taxon>
        <taxon>Oomycota</taxon>
        <taxon>Peronosporomycetes</taxon>
        <taxon>Peronosporales</taxon>
        <taxon>Peronosporaceae</taxon>
        <taxon>Phytophthora</taxon>
    </lineage>
</organism>
<keyword evidence="7" id="KW-1185">Reference proteome</keyword>
<dbReference type="InterPro" id="IPR013320">
    <property type="entry name" value="ConA-like_dom_sf"/>
</dbReference>
<dbReference type="SUPFAM" id="SSF49899">
    <property type="entry name" value="Concanavalin A-like lectins/glucanases"/>
    <property type="match status" value="1"/>
</dbReference>
<dbReference type="GO" id="GO:0005634">
    <property type="term" value="C:nucleus"/>
    <property type="evidence" value="ECO:0007669"/>
    <property type="project" value="TreeGrafter"/>
</dbReference>
<feature type="compositionally biased region" description="Low complexity" evidence="4">
    <location>
        <begin position="662"/>
        <end position="676"/>
    </location>
</feature>
<gene>
    <name evidence="6" type="ORF">Plil01_000958100</name>
</gene>
<dbReference type="InterPro" id="IPR023341">
    <property type="entry name" value="MABP"/>
</dbReference>
<evidence type="ECO:0000259" key="5">
    <source>
        <dbReference type="PROSITE" id="PS51498"/>
    </source>
</evidence>
<dbReference type="Proteomes" id="UP001165083">
    <property type="component" value="Unassembled WGS sequence"/>
</dbReference>
<dbReference type="InterPro" id="IPR036339">
    <property type="entry name" value="PUB-like_dom_sf"/>
</dbReference>
<dbReference type="GO" id="GO:0000224">
    <property type="term" value="F:peptide-N4-(N-acetyl-beta-glucosaminyl)asparagine amidase activity"/>
    <property type="evidence" value="ECO:0007669"/>
    <property type="project" value="TreeGrafter"/>
</dbReference>
<accession>A0A9W6U1D9</accession>
<sequence>MVGAASTSSPVESGSGFGRATRPQYWIVREDGDDGRGGGVPARRVRVAAAGGREREFVLIEAVAAVRLALLWQVLRVDADVARPEDDSGGFTAMPVAVARGGDAGRAGLSLFQGGSGLLPHPMEWTASKAIASRFISEVTVVAGDVDTAAPPGFTKLPGDLNDSASGDYVYLCVKRGGPRALTELYVLFEPTGGDNSPSNGQKSLCCPEKVVAVDCNSGGAAGDGTGTKVCLGYDSVQLKGNVEQINTLAITDIAVVVGEGLPPSRGYMKVSRNLNEGAPGAQPVFLYYQLSPLGGFVCDSGSKHSEFGECLFAPRHLSTVKNLLDLDEGRLGVAQAALGGDRGRRDGAIMEVHYRHHQPSMLQRLRSGLERAQSYESKAMQEEALKRIPVENLHERARANPSPMPLYQDELVKQLLHWFKREFFTWMNQPRCSACNHDKTRSVRTEGPSTAEEVAGQASRVEVYQCPACGAFTRFPRYNSPVKLLDTRTGRCGEWANCFTLCCRAMGFEARYVLDVTDHVWTEVYSDYYKRWLHCDSCEDQLDCPLTYEVGWGKKLSYIFSFAHDEVADTARRYTQNWPDMCTRRQDVSEAWLQATISQMNRSLRQQQSPERVAVLTARSRNEREELLRGRSIQKTEVKGRVSGSAEWKSQRNEDGTQGDVPAVDSSSVSSSEKTNSSMSVANVLQIICRNMVVGCQSAGCSSPFCLNGRTGLSLPEAPSDANERAAQAIQMATAWGSKGFSADSLSMLQCPPGSNDLRNFVWKNQPLVYLPLQDPPSADASVPLIDISGHNNHVESAQRFALRKPFRIPNSVYAMAGGPDQSEDRAFGLELSGDKRLLIQVNRNLPNDGLMLSLLARFDQHEALETKKTGTVSVLAGRFGALDSANCVEFRLRWDDTEGHFVCELQIGKGGAKSNSPLLSYGQYAHIALVHCGNTVAMYINGMEAAMADAPFHENESHVTLEGPTSCHSNSSAVISHVAVLPAKGRKDAEMFCAGITKSFVSAPPLRAFGPNGECSGVKCSEIAARAQSGFRVARVLMWGGNFFDGLQFVYEKTSAEGENTVLGKLVGNANAMRQASQPTATLELLTDEIIVRLSGRKGAWTDSITLHTNFGRTVTCGGKGGGDFSVPTPAESEIRSITFKVGDYLTDVTAFVLESPPAKSLEASTMTELKDILSSSESSSRQKAVSAGMLCSLHANNRLRLLTSNALRVFPALRYLDNIARQPEELKFHRIRASNKFFASNVGALTDAVAKLFMNWCGFEETPEQGELLYVFHPQGSQRVAAEAYKRLHFLKNVGTQ</sequence>
<dbReference type="SUPFAM" id="SSF51101">
    <property type="entry name" value="Mannose-binding lectins"/>
    <property type="match status" value="1"/>
</dbReference>
<dbReference type="InterPro" id="IPR050883">
    <property type="entry name" value="PNGase"/>
</dbReference>
<dbReference type="EMBL" id="BSXW01000483">
    <property type="protein sequence ID" value="GMF23652.1"/>
    <property type="molecule type" value="Genomic_DNA"/>
</dbReference>
<dbReference type="PROSITE" id="PS51498">
    <property type="entry name" value="MABP"/>
    <property type="match status" value="1"/>
</dbReference>
<dbReference type="GO" id="GO:0046872">
    <property type="term" value="F:metal ion binding"/>
    <property type="evidence" value="ECO:0007669"/>
    <property type="project" value="UniProtKB-KW"/>
</dbReference>
<protein>
    <submittedName>
        <fullName evidence="6">Unnamed protein product</fullName>
    </submittedName>
</protein>
<dbReference type="Pfam" id="PF01419">
    <property type="entry name" value="Jacalin"/>
    <property type="match status" value="1"/>
</dbReference>
<dbReference type="SMART" id="SM00460">
    <property type="entry name" value="TGc"/>
    <property type="match status" value="1"/>
</dbReference>
<dbReference type="SUPFAM" id="SSF54001">
    <property type="entry name" value="Cysteine proteinases"/>
    <property type="match status" value="1"/>
</dbReference>
<dbReference type="InterPro" id="IPR036404">
    <property type="entry name" value="Jacalin-like_lectin_dom_sf"/>
</dbReference>
<dbReference type="SUPFAM" id="SSF143503">
    <property type="entry name" value="PUG domain-like"/>
    <property type="match status" value="1"/>
</dbReference>
<comment type="similarity">
    <text evidence="1">Belongs to the transglutaminase-like superfamily. PNGase family.</text>
</comment>
<dbReference type="Gene3D" id="2.100.10.50">
    <property type="match status" value="2"/>
</dbReference>
<evidence type="ECO:0000256" key="4">
    <source>
        <dbReference type="SAM" id="MobiDB-lite"/>
    </source>
</evidence>
<evidence type="ECO:0000256" key="3">
    <source>
        <dbReference type="ARBA" id="ARBA00022833"/>
    </source>
</evidence>
<evidence type="ECO:0000313" key="7">
    <source>
        <dbReference type="Proteomes" id="UP001165083"/>
    </source>
</evidence>
<evidence type="ECO:0000256" key="1">
    <source>
        <dbReference type="ARBA" id="ARBA00009390"/>
    </source>
</evidence>
<evidence type="ECO:0000313" key="6">
    <source>
        <dbReference type="EMBL" id="GMF23652.1"/>
    </source>
</evidence>
<dbReference type="InterPro" id="IPR002931">
    <property type="entry name" value="Transglutaminase-like"/>
</dbReference>
<dbReference type="Pfam" id="PF01841">
    <property type="entry name" value="Transglut_core"/>
    <property type="match status" value="1"/>
</dbReference>